<gene>
    <name evidence="2" type="ORF">ACFSCS_08985</name>
</gene>
<dbReference type="EMBL" id="JBHUFZ010000018">
    <property type="protein sequence ID" value="MFD1890314.1"/>
    <property type="molecule type" value="Genomic_DNA"/>
</dbReference>
<reference evidence="3" key="1">
    <citation type="journal article" date="2019" name="Int. J. Syst. Evol. Microbiol.">
        <title>The Global Catalogue of Microorganisms (GCM) 10K type strain sequencing project: providing services to taxonomists for standard genome sequencing and annotation.</title>
        <authorList>
            <consortium name="The Broad Institute Genomics Platform"/>
            <consortium name="The Broad Institute Genome Sequencing Center for Infectious Disease"/>
            <person name="Wu L."/>
            <person name="Ma J."/>
        </authorList>
    </citation>
    <scope>NUCLEOTIDE SEQUENCE [LARGE SCALE GENOMIC DNA]</scope>
    <source>
        <strain evidence="3">CAIM 431</strain>
    </source>
</reference>
<accession>A0ABW4RX59</accession>
<proteinExistence type="predicted"/>
<feature type="region of interest" description="Disordered" evidence="1">
    <location>
        <begin position="14"/>
        <end position="56"/>
    </location>
</feature>
<evidence type="ECO:0000256" key="1">
    <source>
        <dbReference type="SAM" id="MobiDB-lite"/>
    </source>
</evidence>
<evidence type="ECO:0000313" key="2">
    <source>
        <dbReference type="EMBL" id="MFD1890314.1"/>
    </source>
</evidence>
<evidence type="ECO:0008006" key="4">
    <source>
        <dbReference type="Google" id="ProtNLM"/>
    </source>
</evidence>
<feature type="compositionally biased region" description="Low complexity" evidence="1">
    <location>
        <begin position="24"/>
        <end position="48"/>
    </location>
</feature>
<sequence length="246" mass="26043">MAGLLVAAALMTTGCGGGDEKTADPASSTSTQSSSSSSTVATTAVPDTGSSEGSLRERFDAAPVGELSPELVADIIKANKGISYSSMMTRFGGKKASNQFLYTDKGMAARQTEVTFSNEPAAYVYTNDSKKFVKTDVKGKTATMTADEEQAIKDSLVDAFSYATEGTTATKAVSDFDGKGYAEFTTPSGDKFTVDEFNDEMRAAKVAVRGKNPNLSMPEETRIAWGDQVKDEACAWDKTSPVKRVC</sequence>
<organism evidence="2 3">
    <name type="scientific">Luteococcus peritonei</name>
    <dbReference type="NCBI Taxonomy" id="88874"/>
    <lineage>
        <taxon>Bacteria</taxon>
        <taxon>Bacillati</taxon>
        <taxon>Actinomycetota</taxon>
        <taxon>Actinomycetes</taxon>
        <taxon>Propionibacteriales</taxon>
        <taxon>Propionibacteriaceae</taxon>
        <taxon>Luteococcus</taxon>
    </lineage>
</organism>
<keyword evidence="3" id="KW-1185">Reference proteome</keyword>
<protein>
    <recommendedName>
        <fullName evidence="4">Lipoprotein</fullName>
    </recommendedName>
</protein>
<evidence type="ECO:0000313" key="3">
    <source>
        <dbReference type="Proteomes" id="UP001597326"/>
    </source>
</evidence>
<comment type="caution">
    <text evidence="2">The sequence shown here is derived from an EMBL/GenBank/DDBJ whole genome shotgun (WGS) entry which is preliminary data.</text>
</comment>
<dbReference type="RefSeq" id="WP_343873330.1">
    <property type="nucleotide sequence ID" value="NZ_BAAAIX010000015.1"/>
</dbReference>
<name>A0ABW4RX59_9ACTN</name>
<dbReference type="Proteomes" id="UP001597326">
    <property type="component" value="Unassembled WGS sequence"/>
</dbReference>